<dbReference type="InterPro" id="IPR036465">
    <property type="entry name" value="vWFA_dom_sf"/>
</dbReference>
<evidence type="ECO:0008006" key="3">
    <source>
        <dbReference type="Google" id="ProtNLM"/>
    </source>
</evidence>
<comment type="caution">
    <text evidence="1">The sequence shown here is derived from an EMBL/GenBank/DDBJ whole genome shotgun (WGS) entry which is preliminary data.</text>
</comment>
<dbReference type="OrthoDB" id="9790144at2"/>
<organism evidence="1 2">
    <name type="scientific">Clostridium vincentii</name>
    <dbReference type="NCBI Taxonomy" id="52704"/>
    <lineage>
        <taxon>Bacteria</taxon>
        <taxon>Bacillati</taxon>
        <taxon>Bacillota</taxon>
        <taxon>Clostridia</taxon>
        <taxon>Eubacteriales</taxon>
        <taxon>Clostridiaceae</taxon>
        <taxon>Clostridium</taxon>
    </lineage>
</organism>
<dbReference type="EMBL" id="PVXQ01000046">
    <property type="protein sequence ID" value="PRR80366.1"/>
    <property type="molecule type" value="Genomic_DNA"/>
</dbReference>
<dbReference type="Gene3D" id="3.40.50.410">
    <property type="entry name" value="von Willebrand factor, type A domain"/>
    <property type="match status" value="1"/>
</dbReference>
<accession>A0A2T0B8Z3</accession>
<gene>
    <name evidence="1" type="ORF">CLVI_30530</name>
</gene>
<dbReference type="RefSeq" id="WP_106060942.1">
    <property type="nucleotide sequence ID" value="NZ_PVXQ01000046.1"/>
</dbReference>
<dbReference type="Proteomes" id="UP000239471">
    <property type="component" value="Unassembled WGS sequence"/>
</dbReference>
<name>A0A2T0B8Z3_9CLOT</name>
<evidence type="ECO:0000313" key="1">
    <source>
        <dbReference type="EMBL" id="PRR80366.1"/>
    </source>
</evidence>
<proteinExistence type="predicted"/>
<dbReference type="SUPFAM" id="SSF53300">
    <property type="entry name" value="vWA-like"/>
    <property type="match status" value="1"/>
</dbReference>
<evidence type="ECO:0000313" key="2">
    <source>
        <dbReference type="Proteomes" id="UP000239471"/>
    </source>
</evidence>
<dbReference type="AlphaFoldDB" id="A0A2T0B8Z3"/>
<keyword evidence="2" id="KW-1185">Reference proteome</keyword>
<sequence length="217" mass="24933">MKKNLTELVFIIDRSGSMAGLEDDTMGGYNAVITKQKKEDGEANVTTILFDDQVETLHERISIQDIKQMTENEYYVRGCTALLDAIGETISYMGNVQKYAKSEERANKVLFIITTDGYENSSKEYSYDKVKGLIDRQKTRYDWEFLFLGANIDAISTAERFGISKEFATNYVPDKRGTKLNYEAMNVAISCCRAEMPLDKSWKEEVERDYKSRNKKH</sequence>
<protein>
    <recommendedName>
        <fullName evidence="3">VWFA domain-containing protein</fullName>
    </recommendedName>
</protein>
<reference evidence="1 2" key="1">
    <citation type="submission" date="2018-03" db="EMBL/GenBank/DDBJ databases">
        <title>Genome sequence of Clostridium vincentii DSM 10228.</title>
        <authorList>
            <person name="Poehlein A."/>
            <person name="Daniel R."/>
        </authorList>
    </citation>
    <scope>NUCLEOTIDE SEQUENCE [LARGE SCALE GENOMIC DNA]</scope>
    <source>
        <strain evidence="1 2">DSM 10228</strain>
    </source>
</reference>